<evidence type="ECO:0000259" key="3">
    <source>
        <dbReference type="SMART" id="SM00244"/>
    </source>
</evidence>
<protein>
    <recommendedName>
        <fullName evidence="3">Band 7 domain-containing protein</fullName>
    </recommendedName>
</protein>
<gene>
    <name evidence="4" type="ORF">HELGO_WM45110</name>
</gene>
<dbReference type="InterPro" id="IPR001107">
    <property type="entry name" value="Band_7"/>
</dbReference>
<dbReference type="InterPro" id="IPR036013">
    <property type="entry name" value="Band_7/SPFH_dom_sf"/>
</dbReference>
<dbReference type="AlphaFoldDB" id="A0A6S6SXQ1"/>
<comment type="subcellular location">
    <subcellularLocation>
        <location evidence="1">Membrane</location>
        <topology evidence="1">Single-pass membrane protein</topology>
    </subcellularLocation>
</comment>
<evidence type="ECO:0000256" key="2">
    <source>
        <dbReference type="ARBA" id="ARBA00008164"/>
    </source>
</evidence>
<dbReference type="Gene3D" id="6.10.250.2090">
    <property type="match status" value="1"/>
</dbReference>
<dbReference type="CDD" id="cd13438">
    <property type="entry name" value="SPFH_eoslipins_u2"/>
    <property type="match status" value="1"/>
</dbReference>
<feature type="domain" description="Band 7" evidence="3">
    <location>
        <begin position="150"/>
        <end position="305"/>
    </location>
</feature>
<dbReference type="Pfam" id="PF01145">
    <property type="entry name" value="Band_7"/>
    <property type="match status" value="1"/>
</dbReference>
<evidence type="ECO:0000313" key="4">
    <source>
        <dbReference type="EMBL" id="CAA6815480.1"/>
    </source>
</evidence>
<comment type="similarity">
    <text evidence="2">Belongs to the band 7/mec-2 family.</text>
</comment>
<dbReference type="PANTHER" id="PTHR10264:SF83">
    <property type="entry name" value="BLL5629 PROTEIN"/>
    <property type="match status" value="1"/>
</dbReference>
<evidence type="ECO:0000256" key="1">
    <source>
        <dbReference type="ARBA" id="ARBA00004167"/>
    </source>
</evidence>
<reference evidence="4" key="1">
    <citation type="submission" date="2020-01" db="EMBL/GenBank/DDBJ databases">
        <authorList>
            <person name="Meier V. D."/>
            <person name="Meier V D."/>
        </authorList>
    </citation>
    <scope>NUCLEOTIDE SEQUENCE</scope>
    <source>
        <strain evidence="4">HLG_WM_MAG_08</strain>
    </source>
</reference>
<dbReference type="InterPro" id="IPR001972">
    <property type="entry name" value="Stomatin_HflK_fam"/>
</dbReference>
<dbReference type="PRINTS" id="PR00721">
    <property type="entry name" value="STOMATIN"/>
</dbReference>
<sequence>MIFKTKTIIPESHRGLLFKNEQFHRVLPAGVHEFFDWKHEYSIETVAVGGAVDSKQLHLIGLHTDAFADHVLSWVTGEDEVGLVYQDGVLKDIKAPAQRGAYWLGQQAIEVRKLDISEDYKLPKSLARLLLSVRQQPLQMSAATAITMSTVAEGHTGFLEVDGEQLGMLESGVHVWWKFNRVIKVQHLDMRLQNMEVNGQEILTKDRVSLRINLSATWQIADAQRVKQALVDHYDFLYRELQLALRAVVSTQTLDELLTDKNLLNKQVQAIVLAKAAEYGLQLKTVGARDIVLPGDMKTILAEVVEAQKTAEANLIRRREETQATRSLHNTAKLMEGNPILLRLKELEVLENITGQIDSLNVYGGLDGVMNDMVKLSDRTKAA</sequence>
<organism evidence="4">
    <name type="scientific">uncultured Thiotrichaceae bacterium</name>
    <dbReference type="NCBI Taxonomy" id="298394"/>
    <lineage>
        <taxon>Bacteria</taxon>
        <taxon>Pseudomonadati</taxon>
        <taxon>Pseudomonadota</taxon>
        <taxon>Gammaproteobacteria</taxon>
        <taxon>Thiotrichales</taxon>
        <taxon>Thiotrichaceae</taxon>
        <taxon>environmental samples</taxon>
    </lineage>
</organism>
<dbReference type="EMBL" id="CACVAV010000250">
    <property type="protein sequence ID" value="CAA6815480.1"/>
    <property type="molecule type" value="Genomic_DNA"/>
</dbReference>
<proteinExistence type="inferred from homology"/>
<dbReference type="GO" id="GO:0005886">
    <property type="term" value="C:plasma membrane"/>
    <property type="evidence" value="ECO:0007669"/>
    <property type="project" value="InterPro"/>
</dbReference>
<dbReference type="InterPro" id="IPR043202">
    <property type="entry name" value="Band-7_stomatin-like"/>
</dbReference>
<dbReference type="Gene3D" id="3.30.479.30">
    <property type="entry name" value="Band 7 domain"/>
    <property type="match status" value="1"/>
</dbReference>
<name>A0A6S6SXQ1_9GAMM</name>
<dbReference type="PANTHER" id="PTHR10264">
    <property type="entry name" value="BAND 7 PROTEIN-RELATED"/>
    <property type="match status" value="1"/>
</dbReference>
<dbReference type="SMART" id="SM00244">
    <property type="entry name" value="PHB"/>
    <property type="match status" value="1"/>
</dbReference>
<dbReference type="SUPFAM" id="SSF117892">
    <property type="entry name" value="Band 7/SPFH domain"/>
    <property type="match status" value="1"/>
</dbReference>
<accession>A0A6S6SXQ1</accession>